<proteinExistence type="predicted"/>
<dbReference type="GeneID" id="120250402"/>
<dbReference type="PANTHER" id="PTHR31672:SF12">
    <property type="entry name" value="F-BOX DOMAIN-CONTAINING PROTEIN"/>
    <property type="match status" value="1"/>
</dbReference>
<evidence type="ECO:0000256" key="1">
    <source>
        <dbReference type="ARBA" id="ARBA00022737"/>
    </source>
</evidence>
<sequence>MASPSMAMDPRIWRNLPQNLLDRILAFLPPPSFFRARAVCKRLYSLIFSDTFLEMHLHLSPSLHWFLFFPSTNIPTPTTTTTTTTPTTLSTAFLLNTNDNTWHHLSFSSLIPPNFSPAASSGGLLCFISTTPGLKTLILCNPLSKLISQLPSSLRPRLFPSVGLTVGHSSFICVIAGDDLISPFAVKNLTAETFHADGLTGFYSPWTTASSLPRLCNLESGLMLFISGRFYCMNYSPFSVLAYDVASNDWFKIQAPMRRFLRCPSLVDLGGRVVLVAAVEKSKLNVPRSLRLWVLQPCGRAWAELDRMPAEVYRQFSEAEGGHGFECVGHGCLIVITIKDSNDILLFNSHRKVWWWAPPCPFLDVRQRRGLRGFAYEPRLATPSVGLLETPTSISFHAFSA</sequence>
<feature type="domain" description="F-box" evidence="2">
    <location>
        <begin position="10"/>
        <end position="56"/>
    </location>
</feature>
<protein>
    <submittedName>
        <fullName evidence="4">Protein UNUSUAL FLORAL ORGANS</fullName>
    </submittedName>
</protein>
<keyword evidence="3" id="KW-1185">Reference proteome</keyword>
<dbReference type="PROSITE" id="PS50181">
    <property type="entry name" value="FBOX"/>
    <property type="match status" value="1"/>
</dbReference>
<dbReference type="FunFam" id="1.20.1280.50:FF:000008">
    <property type="entry name" value="F-box only protein 6"/>
    <property type="match status" value="1"/>
</dbReference>
<dbReference type="SMART" id="SM00256">
    <property type="entry name" value="FBOX"/>
    <property type="match status" value="1"/>
</dbReference>
<dbReference type="InterPro" id="IPR036047">
    <property type="entry name" value="F-box-like_dom_sf"/>
</dbReference>
<dbReference type="Gene3D" id="2.120.10.80">
    <property type="entry name" value="Kelch-type beta propeller"/>
    <property type="match status" value="1"/>
</dbReference>
<evidence type="ECO:0000313" key="4">
    <source>
        <dbReference type="RefSeq" id="XP_039115153.1"/>
    </source>
</evidence>
<dbReference type="PANTHER" id="PTHR31672">
    <property type="entry name" value="BNACNNG10540D PROTEIN"/>
    <property type="match status" value="1"/>
</dbReference>
<evidence type="ECO:0000259" key="2">
    <source>
        <dbReference type="PROSITE" id="PS50181"/>
    </source>
</evidence>
<dbReference type="SUPFAM" id="SSF81383">
    <property type="entry name" value="F-box domain"/>
    <property type="match status" value="1"/>
</dbReference>
<accession>A0AB40AK02</accession>
<dbReference type="AlphaFoldDB" id="A0AB40AK02"/>
<dbReference type="Pfam" id="PF00646">
    <property type="entry name" value="F-box"/>
    <property type="match status" value="1"/>
</dbReference>
<dbReference type="InterPro" id="IPR050796">
    <property type="entry name" value="SCF_F-box_component"/>
</dbReference>
<organism evidence="3 4">
    <name type="scientific">Dioscorea cayennensis subsp. rotundata</name>
    <name type="common">White Guinea yam</name>
    <name type="synonym">Dioscorea rotundata</name>
    <dbReference type="NCBI Taxonomy" id="55577"/>
    <lineage>
        <taxon>Eukaryota</taxon>
        <taxon>Viridiplantae</taxon>
        <taxon>Streptophyta</taxon>
        <taxon>Embryophyta</taxon>
        <taxon>Tracheophyta</taxon>
        <taxon>Spermatophyta</taxon>
        <taxon>Magnoliopsida</taxon>
        <taxon>Liliopsida</taxon>
        <taxon>Dioscoreales</taxon>
        <taxon>Dioscoreaceae</taxon>
        <taxon>Dioscorea</taxon>
    </lineage>
</organism>
<name>A0AB40AK02_DIOCR</name>
<keyword evidence="1" id="KW-0677">Repeat</keyword>
<evidence type="ECO:0000313" key="3">
    <source>
        <dbReference type="Proteomes" id="UP001515500"/>
    </source>
</evidence>
<dbReference type="RefSeq" id="XP_039115153.1">
    <property type="nucleotide sequence ID" value="XM_039259219.1"/>
</dbReference>
<dbReference type="SUPFAM" id="SSF117281">
    <property type="entry name" value="Kelch motif"/>
    <property type="match status" value="1"/>
</dbReference>
<dbReference type="Gene3D" id="1.20.1280.50">
    <property type="match status" value="1"/>
</dbReference>
<gene>
    <name evidence="4" type="primary">LOC120250402</name>
</gene>
<dbReference type="InterPro" id="IPR001810">
    <property type="entry name" value="F-box_dom"/>
</dbReference>
<dbReference type="InterPro" id="IPR015915">
    <property type="entry name" value="Kelch-typ_b-propeller"/>
</dbReference>
<dbReference type="Proteomes" id="UP001515500">
    <property type="component" value="Chromosome 19"/>
</dbReference>
<reference evidence="4" key="1">
    <citation type="submission" date="2025-08" db="UniProtKB">
        <authorList>
            <consortium name="RefSeq"/>
        </authorList>
    </citation>
    <scope>IDENTIFICATION</scope>
</reference>